<evidence type="ECO:0000313" key="2">
    <source>
        <dbReference type="Proteomes" id="UP001162992"/>
    </source>
</evidence>
<evidence type="ECO:0000313" key="1">
    <source>
        <dbReference type="EMBL" id="KAJ7539366.1"/>
    </source>
</evidence>
<reference evidence="2" key="1">
    <citation type="journal article" date="2024" name="Proc. Natl. Acad. Sci. U.S.A.">
        <title>Extraordinary preservation of gene collinearity over three hundred million years revealed in homosporous lycophytes.</title>
        <authorList>
            <person name="Li C."/>
            <person name="Wickell D."/>
            <person name="Kuo L.Y."/>
            <person name="Chen X."/>
            <person name="Nie B."/>
            <person name="Liao X."/>
            <person name="Peng D."/>
            <person name="Ji J."/>
            <person name="Jenkins J."/>
            <person name="Williams M."/>
            <person name="Shu S."/>
            <person name="Plott C."/>
            <person name="Barry K."/>
            <person name="Rajasekar S."/>
            <person name="Grimwood J."/>
            <person name="Han X."/>
            <person name="Sun S."/>
            <person name="Hou Z."/>
            <person name="He W."/>
            <person name="Dai G."/>
            <person name="Sun C."/>
            <person name="Schmutz J."/>
            <person name="Leebens-Mack J.H."/>
            <person name="Li F.W."/>
            <person name="Wang L."/>
        </authorList>
    </citation>
    <scope>NUCLEOTIDE SEQUENCE [LARGE SCALE GENOMIC DNA]</scope>
    <source>
        <strain evidence="2">cv. PW_Plant_1</strain>
    </source>
</reference>
<gene>
    <name evidence="1" type="ORF">O6H91_11G089300</name>
</gene>
<organism evidence="1 2">
    <name type="scientific">Diphasiastrum complanatum</name>
    <name type="common">Issler's clubmoss</name>
    <name type="synonym">Lycopodium complanatum</name>
    <dbReference type="NCBI Taxonomy" id="34168"/>
    <lineage>
        <taxon>Eukaryota</taxon>
        <taxon>Viridiplantae</taxon>
        <taxon>Streptophyta</taxon>
        <taxon>Embryophyta</taxon>
        <taxon>Tracheophyta</taxon>
        <taxon>Lycopodiopsida</taxon>
        <taxon>Lycopodiales</taxon>
        <taxon>Lycopodiaceae</taxon>
        <taxon>Lycopodioideae</taxon>
        <taxon>Diphasiastrum</taxon>
    </lineage>
</organism>
<proteinExistence type="predicted"/>
<name>A0ACC2CBG0_DIPCM</name>
<dbReference type="Proteomes" id="UP001162992">
    <property type="component" value="Chromosome 11"/>
</dbReference>
<accession>A0ACC2CBG0</accession>
<protein>
    <submittedName>
        <fullName evidence="1">Uncharacterized protein</fullName>
    </submittedName>
</protein>
<keyword evidence="2" id="KW-1185">Reference proteome</keyword>
<sequence length="221" mass="24429">MKRLAMSRFRPWYTVSLRSIYRISNGSVINSCNGPRKGIILPNPTSPCDAFHTFSEMRIEATRLQKAAASEQEDFDPTEHRTPPSEKIHRLADEIASLTLLEVTDLSSLIKKKLGLPNMPMGMPMMMPGMMPGMMPAGEAAPQAEEKEPEKTAFDVKLEKYDAAAKIKIIKEVRTFTALGLKEAKELVEKTPALLKKGVSKEEALQIVEKIKAAGGTAVME</sequence>
<comment type="caution">
    <text evidence="1">The sequence shown here is derived from an EMBL/GenBank/DDBJ whole genome shotgun (WGS) entry which is preliminary data.</text>
</comment>
<dbReference type="EMBL" id="CM055102">
    <property type="protein sequence ID" value="KAJ7539366.1"/>
    <property type="molecule type" value="Genomic_DNA"/>
</dbReference>